<dbReference type="OrthoDB" id="4829at2759"/>
<accession>A0A139HG34</accession>
<comment type="similarity">
    <text evidence="5">Belongs to the FNT transporter (TC 1.A.16) family.</text>
</comment>
<sequence length="174" mass="19690">MRWDKIFIAILTGYGMVVSLTQRHHQAEGITFNIKKVVTPQWHNIFLRGIGSRIFLEGYGHMVVYLCIRGIVIGLDHVVANKFFVPVAIWRNDSQIIVGLYYIWKSMVPALSGNIVGGALFIAAAFWYLLRKTHHRSSLSKTPEQRALTLFHSTSAAKMPCQSMVSSMRLTGIR</sequence>
<dbReference type="InterPro" id="IPR023271">
    <property type="entry name" value="Aquaporin-like"/>
</dbReference>
<dbReference type="STRING" id="321146.A0A139HG34"/>
<keyword evidence="7" id="KW-0732">Signal</keyword>
<feature type="transmembrane region" description="Helical" evidence="6">
    <location>
        <begin position="110"/>
        <end position="130"/>
    </location>
</feature>
<keyword evidence="4 6" id="KW-0472">Membrane</keyword>
<dbReference type="PANTHER" id="PTHR30520">
    <property type="entry name" value="FORMATE TRANSPORTER-RELATED"/>
    <property type="match status" value="1"/>
</dbReference>
<evidence type="ECO:0000256" key="7">
    <source>
        <dbReference type="SAM" id="SignalP"/>
    </source>
</evidence>
<keyword evidence="2 6" id="KW-0812">Transmembrane</keyword>
<dbReference type="GO" id="GO:0015513">
    <property type="term" value="F:high-affinity secondary active nitrite transmembrane transporter activity"/>
    <property type="evidence" value="ECO:0007669"/>
    <property type="project" value="TreeGrafter"/>
</dbReference>
<keyword evidence="3 6" id="KW-1133">Transmembrane helix</keyword>
<dbReference type="Pfam" id="PF01226">
    <property type="entry name" value="Form_Nir_trans"/>
    <property type="match status" value="1"/>
</dbReference>
<organism evidence="8 9">
    <name type="scientific">Pseudocercospora eumusae</name>
    <dbReference type="NCBI Taxonomy" id="321146"/>
    <lineage>
        <taxon>Eukaryota</taxon>
        <taxon>Fungi</taxon>
        <taxon>Dikarya</taxon>
        <taxon>Ascomycota</taxon>
        <taxon>Pezizomycotina</taxon>
        <taxon>Dothideomycetes</taxon>
        <taxon>Dothideomycetidae</taxon>
        <taxon>Mycosphaerellales</taxon>
        <taxon>Mycosphaerellaceae</taxon>
        <taxon>Pseudocercospora</taxon>
    </lineage>
</organism>
<dbReference type="PANTHER" id="PTHR30520:SF6">
    <property type="entry name" value="FORMATE_NITRATE FAMILY TRANSPORTER (EUROFUNG)"/>
    <property type="match status" value="1"/>
</dbReference>
<dbReference type="Proteomes" id="UP000070133">
    <property type="component" value="Unassembled WGS sequence"/>
</dbReference>
<dbReference type="EMBL" id="LFZN01000056">
    <property type="protein sequence ID" value="KXT01393.1"/>
    <property type="molecule type" value="Genomic_DNA"/>
</dbReference>
<dbReference type="AlphaFoldDB" id="A0A139HG34"/>
<evidence type="ECO:0000313" key="8">
    <source>
        <dbReference type="EMBL" id="KXT01393.1"/>
    </source>
</evidence>
<evidence type="ECO:0000256" key="3">
    <source>
        <dbReference type="ARBA" id="ARBA00022989"/>
    </source>
</evidence>
<dbReference type="GO" id="GO:0005886">
    <property type="term" value="C:plasma membrane"/>
    <property type="evidence" value="ECO:0007669"/>
    <property type="project" value="TreeGrafter"/>
</dbReference>
<evidence type="ECO:0000256" key="1">
    <source>
        <dbReference type="ARBA" id="ARBA00004141"/>
    </source>
</evidence>
<feature type="signal peptide" evidence="7">
    <location>
        <begin position="1"/>
        <end position="19"/>
    </location>
</feature>
<gene>
    <name evidence="8" type="ORF">AC578_6620</name>
</gene>
<evidence type="ECO:0000256" key="5">
    <source>
        <dbReference type="ARBA" id="ARBA00049660"/>
    </source>
</evidence>
<dbReference type="InterPro" id="IPR000292">
    <property type="entry name" value="For/NO2_transpt"/>
</dbReference>
<evidence type="ECO:0000256" key="4">
    <source>
        <dbReference type="ARBA" id="ARBA00023136"/>
    </source>
</evidence>
<protein>
    <submittedName>
        <fullName evidence="8">Uncharacterized protein</fullName>
    </submittedName>
</protein>
<evidence type="ECO:0000313" key="9">
    <source>
        <dbReference type="Proteomes" id="UP000070133"/>
    </source>
</evidence>
<proteinExistence type="inferred from homology"/>
<dbReference type="Gene3D" id="1.20.1080.10">
    <property type="entry name" value="Glycerol uptake facilitator protein"/>
    <property type="match status" value="1"/>
</dbReference>
<name>A0A139HG34_9PEZI</name>
<comment type="caution">
    <text evidence="8">The sequence shown here is derived from an EMBL/GenBank/DDBJ whole genome shotgun (WGS) entry which is preliminary data.</text>
</comment>
<reference evidence="8 9" key="1">
    <citation type="submission" date="2015-07" db="EMBL/GenBank/DDBJ databases">
        <title>Comparative genomics of the Sigatoka disease complex on banana suggests a link between parallel evolutionary changes in Pseudocercospora fijiensis and Pseudocercospora eumusae and increased virulence on the banana host.</title>
        <authorList>
            <person name="Chang T.-C."/>
            <person name="Salvucci A."/>
            <person name="Crous P.W."/>
            <person name="Stergiopoulos I."/>
        </authorList>
    </citation>
    <scope>NUCLEOTIDE SEQUENCE [LARGE SCALE GENOMIC DNA]</scope>
    <source>
        <strain evidence="8 9">CBS 114824</strain>
    </source>
</reference>
<evidence type="ECO:0000256" key="2">
    <source>
        <dbReference type="ARBA" id="ARBA00022692"/>
    </source>
</evidence>
<dbReference type="GO" id="GO:0015707">
    <property type="term" value="P:nitrite transport"/>
    <property type="evidence" value="ECO:0007669"/>
    <property type="project" value="TreeGrafter"/>
</dbReference>
<feature type="chain" id="PRO_5007806541" evidence="7">
    <location>
        <begin position="20"/>
        <end position="174"/>
    </location>
</feature>
<comment type="subcellular location">
    <subcellularLocation>
        <location evidence="1">Membrane</location>
        <topology evidence="1">Multi-pass membrane protein</topology>
    </subcellularLocation>
</comment>
<evidence type="ECO:0000256" key="6">
    <source>
        <dbReference type="SAM" id="Phobius"/>
    </source>
</evidence>
<keyword evidence="9" id="KW-1185">Reference proteome</keyword>